<dbReference type="Proteomes" id="UP000257109">
    <property type="component" value="Unassembled WGS sequence"/>
</dbReference>
<dbReference type="Gene3D" id="3.30.70.270">
    <property type="match status" value="1"/>
</dbReference>
<feature type="region of interest" description="Disordered" evidence="1">
    <location>
        <begin position="86"/>
        <end position="105"/>
    </location>
</feature>
<evidence type="ECO:0000259" key="2">
    <source>
        <dbReference type="Pfam" id="PF00078"/>
    </source>
</evidence>
<feature type="domain" description="Reverse transcriptase" evidence="2">
    <location>
        <begin position="131"/>
        <end position="243"/>
    </location>
</feature>
<gene>
    <name evidence="3" type="primary">pol</name>
    <name evidence="3" type="ORF">CR513_36481</name>
</gene>
<protein>
    <submittedName>
        <fullName evidence="3">Retrovirus-related Pol polyprotein from transposon gypsy</fullName>
    </submittedName>
</protein>
<comment type="caution">
    <text evidence="3">The sequence shown here is derived from an EMBL/GenBank/DDBJ whole genome shotgun (WGS) entry which is preliminary data.</text>
</comment>
<dbReference type="OrthoDB" id="2431547at2759"/>
<dbReference type="Pfam" id="PF00078">
    <property type="entry name" value="RVT_1"/>
    <property type="match status" value="1"/>
</dbReference>
<proteinExistence type="predicted"/>
<sequence>MSIPTFPHPKHINCNGLRDSGGQERVLGLHPRKLEDEVVYDMIPMEATHILLGRPWQHDRRMIHDGVTNTFTFAHLGHKVILKPLSPKEKGSENGTHGPHGLPPLRGIKPNINLTLRATLPNKTAYMTNLKEMPHSLFSKFDLKSGYHQIRISEGNKWKTTFETKFGLYECLYFMRLINHVMRSLIGKYVVVYFHDILIYSTCVNDYILHVRSVLEILKKIYLYANLEKFTFCTHEVVFLGFVVSSHEVKVNKEKVKDIQDWPTPKTMR</sequence>
<evidence type="ECO:0000256" key="1">
    <source>
        <dbReference type="SAM" id="MobiDB-lite"/>
    </source>
</evidence>
<evidence type="ECO:0000313" key="3">
    <source>
        <dbReference type="EMBL" id="RDX82697.1"/>
    </source>
</evidence>
<dbReference type="SUPFAM" id="SSF56672">
    <property type="entry name" value="DNA/RNA polymerases"/>
    <property type="match status" value="1"/>
</dbReference>
<dbReference type="PANTHER" id="PTHR35046">
    <property type="entry name" value="ZINC KNUCKLE (CCHC-TYPE) FAMILY PROTEIN"/>
    <property type="match status" value="1"/>
</dbReference>
<dbReference type="PANTHER" id="PTHR35046:SF26">
    <property type="entry name" value="RNA-DIRECTED DNA POLYMERASE"/>
    <property type="match status" value="1"/>
</dbReference>
<dbReference type="AlphaFoldDB" id="A0A371FWH6"/>
<dbReference type="EMBL" id="QJKJ01007575">
    <property type="protein sequence ID" value="RDX82697.1"/>
    <property type="molecule type" value="Genomic_DNA"/>
</dbReference>
<dbReference type="InterPro" id="IPR043128">
    <property type="entry name" value="Rev_trsase/Diguanyl_cyclase"/>
</dbReference>
<dbReference type="InterPro" id="IPR000477">
    <property type="entry name" value="RT_dom"/>
</dbReference>
<evidence type="ECO:0000313" key="4">
    <source>
        <dbReference type="Proteomes" id="UP000257109"/>
    </source>
</evidence>
<dbReference type="InterPro" id="IPR043502">
    <property type="entry name" value="DNA/RNA_pol_sf"/>
</dbReference>
<feature type="non-terminal residue" evidence="3">
    <location>
        <position position="1"/>
    </location>
</feature>
<organism evidence="3 4">
    <name type="scientific">Mucuna pruriens</name>
    <name type="common">Velvet bean</name>
    <name type="synonym">Dolichos pruriens</name>
    <dbReference type="NCBI Taxonomy" id="157652"/>
    <lineage>
        <taxon>Eukaryota</taxon>
        <taxon>Viridiplantae</taxon>
        <taxon>Streptophyta</taxon>
        <taxon>Embryophyta</taxon>
        <taxon>Tracheophyta</taxon>
        <taxon>Spermatophyta</taxon>
        <taxon>Magnoliopsida</taxon>
        <taxon>eudicotyledons</taxon>
        <taxon>Gunneridae</taxon>
        <taxon>Pentapetalae</taxon>
        <taxon>rosids</taxon>
        <taxon>fabids</taxon>
        <taxon>Fabales</taxon>
        <taxon>Fabaceae</taxon>
        <taxon>Papilionoideae</taxon>
        <taxon>50 kb inversion clade</taxon>
        <taxon>NPAAA clade</taxon>
        <taxon>indigoferoid/millettioid clade</taxon>
        <taxon>Phaseoleae</taxon>
        <taxon>Mucuna</taxon>
    </lineage>
</organism>
<keyword evidence="4" id="KW-1185">Reference proteome</keyword>
<dbReference type="CDD" id="cd01647">
    <property type="entry name" value="RT_LTR"/>
    <property type="match status" value="1"/>
</dbReference>
<name>A0A371FWH6_MUCPR</name>
<reference evidence="3" key="1">
    <citation type="submission" date="2018-05" db="EMBL/GenBank/DDBJ databases">
        <title>Draft genome of Mucuna pruriens seed.</title>
        <authorList>
            <person name="Nnadi N.E."/>
            <person name="Vos R."/>
            <person name="Hasami M.H."/>
            <person name="Devisetty U.K."/>
            <person name="Aguiy J.C."/>
        </authorList>
    </citation>
    <scope>NUCLEOTIDE SEQUENCE [LARGE SCALE GENOMIC DNA]</scope>
    <source>
        <strain evidence="3">JCA_2017</strain>
    </source>
</reference>
<accession>A0A371FWH6</accession>